<dbReference type="Proteomes" id="UP000828941">
    <property type="component" value="Chromosome 13"/>
</dbReference>
<comment type="caution">
    <text evidence="1">The sequence shown here is derived from an EMBL/GenBank/DDBJ whole genome shotgun (WGS) entry which is preliminary data.</text>
</comment>
<keyword evidence="2" id="KW-1185">Reference proteome</keyword>
<dbReference type="EMBL" id="CM039438">
    <property type="protein sequence ID" value="KAI4299929.1"/>
    <property type="molecule type" value="Genomic_DNA"/>
</dbReference>
<accession>A0ACB9KRE5</accession>
<protein>
    <submittedName>
        <fullName evidence="1">Uncharacterized protein</fullName>
    </submittedName>
</protein>
<organism evidence="1 2">
    <name type="scientific">Bauhinia variegata</name>
    <name type="common">Purple orchid tree</name>
    <name type="synonym">Phanera variegata</name>
    <dbReference type="NCBI Taxonomy" id="167791"/>
    <lineage>
        <taxon>Eukaryota</taxon>
        <taxon>Viridiplantae</taxon>
        <taxon>Streptophyta</taxon>
        <taxon>Embryophyta</taxon>
        <taxon>Tracheophyta</taxon>
        <taxon>Spermatophyta</taxon>
        <taxon>Magnoliopsida</taxon>
        <taxon>eudicotyledons</taxon>
        <taxon>Gunneridae</taxon>
        <taxon>Pentapetalae</taxon>
        <taxon>rosids</taxon>
        <taxon>fabids</taxon>
        <taxon>Fabales</taxon>
        <taxon>Fabaceae</taxon>
        <taxon>Cercidoideae</taxon>
        <taxon>Cercideae</taxon>
        <taxon>Bauhiniinae</taxon>
        <taxon>Bauhinia</taxon>
    </lineage>
</organism>
<reference evidence="1 2" key="1">
    <citation type="journal article" date="2022" name="DNA Res.">
        <title>Chromosomal-level genome assembly of the orchid tree Bauhinia variegata (Leguminosae; Cercidoideae) supports the allotetraploid origin hypothesis of Bauhinia.</title>
        <authorList>
            <person name="Zhong Y."/>
            <person name="Chen Y."/>
            <person name="Zheng D."/>
            <person name="Pang J."/>
            <person name="Liu Y."/>
            <person name="Luo S."/>
            <person name="Meng S."/>
            <person name="Qian L."/>
            <person name="Wei D."/>
            <person name="Dai S."/>
            <person name="Zhou R."/>
        </authorList>
    </citation>
    <scope>NUCLEOTIDE SEQUENCE [LARGE SCALE GENOMIC DNA]</scope>
    <source>
        <strain evidence="1">BV-YZ2020</strain>
    </source>
</reference>
<sequence length="91" mass="10267">MLRKAVKENIVVELTNLYDHFFVSTSECKAKVTVARLPYFDGDYWLGVAEDLNASGEAPACRGVERHRSRRVANRVSGFSQKQGIERQVGH</sequence>
<evidence type="ECO:0000313" key="1">
    <source>
        <dbReference type="EMBL" id="KAI4299929.1"/>
    </source>
</evidence>
<name>A0ACB9KRE5_BAUVA</name>
<evidence type="ECO:0000313" key="2">
    <source>
        <dbReference type="Proteomes" id="UP000828941"/>
    </source>
</evidence>
<gene>
    <name evidence="1" type="ORF">L6164_033349</name>
</gene>
<proteinExistence type="predicted"/>